<protein>
    <submittedName>
        <fullName evidence="2">Uncharacterized protein</fullName>
    </submittedName>
</protein>
<dbReference type="WBParaSite" id="JU765_v2.g12502.t1">
    <property type="protein sequence ID" value="JU765_v2.g12502.t1"/>
    <property type="gene ID" value="JU765_v2.g12502"/>
</dbReference>
<sequence length="643" mass="72469">MKSTLVGVLFLCILFRVVVGDIRKSEMKNYGITSTDAGRLLTYRFGIDEKFERHNKSFANETANKTTPNVSESEVVSFVDNSTQIGTNGTKKVHELAQATDGMLNVTMENVQGIKMDDLEENSTQIASLADDSTQIGKNGNESTQLIDLKYNDDELVNHIMENATEIKKEDYAEDSTQNEPSFLAQNEKYVKVENKILEFLNDATVNITVENDQLKLSIIDNNIMPGEQRNSMKYTNAPNDPPAISTCDPDSSQGYWTVKTINKGDRTVTLSDVEMFKGEGQETAMATGTIIGIVVGCAAFVALGVGGFLFWWFCYHKKEHKDDVEANIKGTQNQNPAKLEEEVGKKKEAVAPGLDSSKVKKEGEKVVKDEKLDKKEPKKEVRYAWLIRDKPDMFPKSPKTVKAWEIEIKPMKKAEKKDSDEETTSKEESKQKQPKEKAKLEKKPAKKEEESKKKSIKEKLKGFFVSKKKPDDSSDEAQSKGGIKDSIRKLKAKPVEKKEDKKVADAKVEAAKPAAVVEDVDEITQIPRLTDKIKNEAEEDERILNENPTTPDHENRKKFVEARRLARTNARSFVFHHKKKIYPRSADKDKEIHANLVQKLKNFKEGDPKTWIVDSEMMTTDSIVYLTGLGIISEVAQTFLLE</sequence>
<accession>A0AC34Q3C3</accession>
<dbReference type="Proteomes" id="UP000887576">
    <property type="component" value="Unplaced"/>
</dbReference>
<name>A0AC34Q3C3_9BILA</name>
<reference evidence="2" key="1">
    <citation type="submission" date="2022-11" db="UniProtKB">
        <authorList>
            <consortium name="WormBaseParasite"/>
        </authorList>
    </citation>
    <scope>IDENTIFICATION</scope>
</reference>
<evidence type="ECO:0000313" key="2">
    <source>
        <dbReference type="WBParaSite" id="JU765_v2.g12502.t1"/>
    </source>
</evidence>
<evidence type="ECO:0000313" key="1">
    <source>
        <dbReference type="Proteomes" id="UP000887576"/>
    </source>
</evidence>
<proteinExistence type="predicted"/>
<organism evidence="1 2">
    <name type="scientific">Panagrolaimus sp. JU765</name>
    <dbReference type="NCBI Taxonomy" id="591449"/>
    <lineage>
        <taxon>Eukaryota</taxon>
        <taxon>Metazoa</taxon>
        <taxon>Ecdysozoa</taxon>
        <taxon>Nematoda</taxon>
        <taxon>Chromadorea</taxon>
        <taxon>Rhabditida</taxon>
        <taxon>Tylenchina</taxon>
        <taxon>Panagrolaimomorpha</taxon>
        <taxon>Panagrolaimoidea</taxon>
        <taxon>Panagrolaimidae</taxon>
        <taxon>Panagrolaimus</taxon>
    </lineage>
</organism>